<evidence type="ECO:0000256" key="2">
    <source>
        <dbReference type="ARBA" id="ARBA00022505"/>
    </source>
</evidence>
<keyword evidence="3 5" id="KW-0479">Metal-binding</keyword>
<dbReference type="GO" id="GO:0046872">
    <property type="term" value="F:metal ion binding"/>
    <property type="evidence" value="ECO:0007669"/>
    <property type="project" value="UniProtKB-KW"/>
</dbReference>
<dbReference type="KEGG" id="rher:EHE19_001290"/>
<comment type="similarity">
    <text evidence="1">Belongs to the bacterial solute-binding protein ModA family.</text>
</comment>
<dbReference type="InterPro" id="IPR041879">
    <property type="entry name" value="YvgL-like_PBP2"/>
</dbReference>
<dbReference type="InterPro" id="IPR005950">
    <property type="entry name" value="ModA"/>
</dbReference>
<dbReference type="GO" id="GO:1901359">
    <property type="term" value="F:tungstate binding"/>
    <property type="evidence" value="ECO:0007669"/>
    <property type="project" value="UniProtKB-ARBA"/>
</dbReference>
<keyword evidence="2 5" id="KW-0500">Molybdenum</keyword>
<evidence type="ECO:0000256" key="3">
    <source>
        <dbReference type="ARBA" id="ARBA00022723"/>
    </source>
</evidence>
<dbReference type="InterPro" id="IPR050682">
    <property type="entry name" value="ModA/WtpA"/>
</dbReference>
<dbReference type="Proteomes" id="UP000306409">
    <property type="component" value="Chromosome"/>
</dbReference>
<evidence type="ECO:0000313" key="6">
    <source>
        <dbReference type="EMBL" id="QNU68691.1"/>
    </source>
</evidence>
<dbReference type="GO" id="GO:0030973">
    <property type="term" value="F:molybdate ion binding"/>
    <property type="evidence" value="ECO:0007669"/>
    <property type="project" value="UniProtKB-ARBA"/>
</dbReference>
<feature type="binding site" evidence="5">
    <location>
        <position position="198"/>
    </location>
    <ligand>
        <name>molybdate</name>
        <dbReference type="ChEBI" id="CHEBI:36264"/>
    </ligand>
</feature>
<dbReference type="CDD" id="cd13537">
    <property type="entry name" value="PBP2_YvgL_like"/>
    <property type="match status" value="1"/>
</dbReference>
<evidence type="ECO:0000256" key="4">
    <source>
        <dbReference type="ARBA" id="ARBA00022729"/>
    </source>
</evidence>
<organism evidence="6 7">
    <name type="scientific">Ruminiclostridium herbifermentans</name>
    <dbReference type="NCBI Taxonomy" id="2488810"/>
    <lineage>
        <taxon>Bacteria</taxon>
        <taxon>Bacillati</taxon>
        <taxon>Bacillota</taxon>
        <taxon>Clostridia</taxon>
        <taxon>Eubacteriales</taxon>
        <taxon>Oscillospiraceae</taxon>
        <taxon>Ruminiclostridium</taxon>
    </lineage>
</organism>
<dbReference type="PANTHER" id="PTHR30632">
    <property type="entry name" value="MOLYBDATE-BINDING PERIPLASMIC PROTEIN"/>
    <property type="match status" value="1"/>
</dbReference>
<feature type="binding site" evidence="5">
    <location>
        <position position="89"/>
    </location>
    <ligand>
        <name>molybdate</name>
        <dbReference type="ChEBI" id="CHEBI:36264"/>
    </ligand>
</feature>
<name>A0A4V6EP26_9FIRM</name>
<accession>A0A4V6EP26</accession>
<reference evidence="6 7" key="1">
    <citation type="submission" date="2020-09" db="EMBL/GenBank/DDBJ databases">
        <title>Characterization and genome sequencing of Ruminiclostridium sp. nov. MA18.</title>
        <authorList>
            <person name="Rettenmaier R."/>
            <person name="Kowollik M.-L."/>
            <person name="Liebl W."/>
            <person name="Zverlov V."/>
        </authorList>
    </citation>
    <scope>NUCLEOTIDE SEQUENCE [LARGE SCALE GENOMIC DNA]</scope>
    <source>
        <strain evidence="6 7">MA18</strain>
    </source>
</reference>
<keyword evidence="7" id="KW-1185">Reference proteome</keyword>
<evidence type="ECO:0000256" key="5">
    <source>
        <dbReference type="PIRSR" id="PIRSR004846-1"/>
    </source>
</evidence>
<dbReference type="Pfam" id="PF13531">
    <property type="entry name" value="SBP_bac_11"/>
    <property type="match status" value="1"/>
</dbReference>
<dbReference type="AlphaFoldDB" id="A0A4V6EP26"/>
<dbReference type="GO" id="GO:0015689">
    <property type="term" value="P:molybdate ion transport"/>
    <property type="evidence" value="ECO:0007669"/>
    <property type="project" value="InterPro"/>
</dbReference>
<protein>
    <submittedName>
        <fullName evidence="6">Molybdate ABC transporter substrate-binding protein</fullName>
    </submittedName>
</protein>
<proteinExistence type="inferred from homology"/>
<dbReference type="SUPFAM" id="SSF53850">
    <property type="entry name" value="Periplasmic binding protein-like II"/>
    <property type="match status" value="1"/>
</dbReference>
<feature type="binding site" evidence="5">
    <location>
        <position position="216"/>
    </location>
    <ligand>
        <name>molybdate</name>
        <dbReference type="ChEBI" id="CHEBI:36264"/>
    </ligand>
</feature>
<dbReference type="NCBIfam" id="TIGR01256">
    <property type="entry name" value="modA"/>
    <property type="match status" value="1"/>
</dbReference>
<gene>
    <name evidence="6" type="primary">modA</name>
    <name evidence="6" type="ORF">EHE19_001290</name>
</gene>
<dbReference type="PANTHER" id="PTHR30632:SF0">
    <property type="entry name" value="SULFATE-BINDING PROTEIN"/>
    <property type="match status" value="1"/>
</dbReference>
<keyword evidence="4" id="KW-0732">Signal</keyword>
<dbReference type="EMBL" id="CP061336">
    <property type="protein sequence ID" value="QNU68691.1"/>
    <property type="molecule type" value="Genomic_DNA"/>
</dbReference>
<dbReference type="PIRSF" id="PIRSF004846">
    <property type="entry name" value="ModA"/>
    <property type="match status" value="1"/>
</dbReference>
<dbReference type="OrthoDB" id="9785015at2"/>
<evidence type="ECO:0000313" key="7">
    <source>
        <dbReference type="Proteomes" id="UP000306409"/>
    </source>
</evidence>
<feature type="binding site" evidence="5">
    <location>
        <position position="61"/>
    </location>
    <ligand>
        <name>molybdate</name>
        <dbReference type="ChEBI" id="CHEBI:36264"/>
    </ligand>
</feature>
<evidence type="ECO:0000256" key="1">
    <source>
        <dbReference type="ARBA" id="ARBA00009175"/>
    </source>
</evidence>
<sequence length="280" mass="30637">MKKIILLLIISFLIQVVCNTETATSQNYPSGTSNNTVTEVRKTKAGRSTEKTELFLAAAASLTDVTTEIIRLYKSVKPNVNIICTFSSSGTLQTQIEEGAPADIFISASKKQVTTLEEKGLVKEGTKKELLINKVVLITPADNEKNITSFEELSTDKISTIALGEPSSVPVGQYSEEIFSYLRILDKVKPKANYGSDVRQVLTWVENGDVDCGVVYATDAALADKVKVVCEAPVNSHKPVIYPAVVLKSSKHSGEAEEFLSYLSTPEIENIFKKYGFEVE</sequence>
<dbReference type="FunFam" id="3.40.190.10:FF:000035">
    <property type="entry name" value="Molybdate ABC transporter substrate-binding protein"/>
    <property type="match status" value="1"/>
</dbReference>
<dbReference type="Gene3D" id="3.40.190.10">
    <property type="entry name" value="Periplasmic binding protein-like II"/>
    <property type="match status" value="2"/>
</dbReference>